<protein>
    <submittedName>
        <fullName evidence="2">Uncharacterized protein</fullName>
    </submittedName>
</protein>
<dbReference type="AlphaFoldDB" id="A0AAE1ESK7"/>
<feature type="compositionally biased region" description="Low complexity" evidence="1">
    <location>
        <begin position="82"/>
        <end position="99"/>
    </location>
</feature>
<feature type="compositionally biased region" description="Low complexity" evidence="1">
    <location>
        <begin position="8"/>
        <end position="21"/>
    </location>
</feature>
<accession>A0AAE1ESK7</accession>
<reference evidence="2" key="1">
    <citation type="submission" date="2023-10" db="EMBL/GenBank/DDBJ databases">
        <title>Genome assemblies of two species of porcelain crab, Petrolisthes cinctipes and Petrolisthes manimaculis (Anomura: Porcellanidae).</title>
        <authorList>
            <person name="Angst P."/>
        </authorList>
    </citation>
    <scope>NUCLEOTIDE SEQUENCE</scope>
    <source>
        <strain evidence="2">PB745_01</strain>
        <tissue evidence="2">Gill</tissue>
    </source>
</reference>
<evidence type="ECO:0000256" key="1">
    <source>
        <dbReference type="SAM" id="MobiDB-lite"/>
    </source>
</evidence>
<dbReference type="EMBL" id="JAWQEG010004657">
    <property type="protein sequence ID" value="KAK3860682.1"/>
    <property type="molecule type" value="Genomic_DNA"/>
</dbReference>
<gene>
    <name evidence="2" type="ORF">Pcinc_033283</name>
</gene>
<dbReference type="Proteomes" id="UP001286313">
    <property type="component" value="Unassembled WGS sequence"/>
</dbReference>
<evidence type="ECO:0000313" key="2">
    <source>
        <dbReference type="EMBL" id="KAK3860682.1"/>
    </source>
</evidence>
<keyword evidence="3" id="KW-1185">Reference proteome</keyword>
<organism evidence="2 3">
    <name type="scientific">Petrolisthes cinctipes</name>
    <name type="common">Flat porcelain crab</name>
    <dbReference type="NCBI Taxonomy" id="88211"/>
    <lineage>
        <taxon>Eukaryota</taxon>
        <taxon>Metazoa</taxon>
        <taxon>Ecdysozoa</taxon>
        <taxon>Arthropoda</taxon>
        <taxon>Crustacea</taxon>
        <taxon>Multicrustacea</taxon>
        <taxon>Malacostraca</taxon>
        <taxon>Eumalacostraca</taxon>
        <taxon>Eucarida</taxon>
        <taxon>Decapoda</taxon>
        <taxon>Pleocyemata</taxon>
        <taxon>Anomura</taxon>
        <taxon>Galatheoidea</taxon>
        <taxon>Porcellanidae</taxon>
        <taxon>Petrolisthes</taxon>
    </lineage>
</organism>
<evidence type="ECO:0000313" key="3">
    <source>
        <dbReference type="Proteomes" id="UP001286313"/>
    </source>
</evidence>
<sequence>MAPYPSVAAATTTTATTTPTAFRRVPHPSSSFSSSSRTPLVVPQQECHVPATLLHQQQQQQQQKHLSPGLSPQVQHRERRVAASAPAPSTSHPPHHYTSLSREASPASSNSQGGFDDPNFCNRRNW</sequence>
<feature type="region of interest" description="Disordered" evidence="1">
    <location>
        <begin position="1"/>
        <end position="126"/>
    </location>
</feature>
<feature type="compositionally biased region" description="Polar residues" evidence="1">
    <location>
        <begin position="100"/>
        <end position="113"/>
    </location>
</feature>
<comment type="caution">
    <text evidence="2">The sequence shown here is derived from an EMBL/GenBank/DDBJ whole genome shotgun (WGS) entry which is preliminary data.</text>
</comment>
<proteinExistence type="predicted"/>
<name>A0AAE1ESK7_PETCI</name>